<organism evidence="1">
    <name type="scientific">marine sediment metagenome</name>
    <dbReference type="NCBI Taxonomy" id="412755"/>
    <lineage>
        <taxon>unclassified sequences</taxon>
        <taxon>metagenomes</taxon>
        <taxon>ecological metagenomes</taxon>
    </lineage>
</organism>
<accession>X1A3J3</accession>
<protein>
    <submittedName>
        <fullName evidence="1">Uncharacterized protein</fullName>
    </submittedName>
</protein>
<sequence length="56" mass="6517">MKVIPNKIKNQARINDNKIKAKIPFLNNSFNPEINPIIISLIFFFIKLNLEYNTGI</sequence>
<dbReference type="EMBL" id="BART01008018">
    <property type="protein sequence ID" value="GAG67348.1"/>
    <property type="molecule type" value="Genomic_DNA"/>
</dbReference>
<reference evidence="1" key="1">
    <citation type="journal article" date="2014" name="Front. Microbiol.">
        <title>High frequency of phylogenetically diverse reductive dehalogenase-homologous genes in deep subseafloor sedimentary metagenomes.</title>
        <authorList>
            <person name="Kawai M."/>
            <person name="Futagami T."/>
            <person name="Toyoda A."/>
            <person name="Takaki Y."/>
            <person name="Nishi S."/>
            <person name="Hori S."/>
            <person name="Arai W."/>
            <person name="Tsubouchi T."/>
            <person name="Morono Y."/>
            <person name="Uchiyama I."/>
            <person name="Ito T."/>
            <person name="Fujiyama A."/>
            <person name="Inagaki F."/>
            <person name="Takami H."/>
        </authorList>
    </citation>
    <scope>NUCLEOTIDE SEQUENCE</scope>
    <source>
        <strain evidence="1">Expedition CK06-06</strain>
    </source>
</reference>
<comment type="caution">
    <text evidence="1">The sequence shown here is derived from an EMBL/GenBank/DDBJ whole genome shotgun (WGS) entry which is preliminary data.</text>
</comment>
<gene>
    <name evidence="1" type="ORF">S01H4_18115</name>
</gene>
<evidence type="ECO:0000313" key="1">
    <source>
        <dbReference type="EMBL" id="GAG67348.1"/>
    </source>
</evidence>
<proteinExistence type="predicted"/>
<name>X1A3J3_9ZZZZ</name>
<dbReference type="AlphaFoldDB" id="X1A3J3"/>